<dbReference type="Proteomes" id="UP000572377">
    <property type="component" value="Unassembled WGS sequence"/>
</dbReference>
<sequence>MFFIGSTFPEGDVCGSNWRFGAETQGDKIPRYRPEGAANRNLIDALPPETGSLFHPMP</sequence>
<name>A0A849L1W0_9RHOB</name>
<protein>
    <submittedName>
        <fullName evidence="1">Uncharacterized protein</fullName>
    </submittedName>
</protein>
<keyword evidence="2" id="KW-1185">Reference proteome</keyword>
<dbReference type="AlphaFoldDB" id="A0A849L1W0"/>
<evidence type="ECO:0000313" key="1">
    <source>
        <dbReference type="EMBL" id="NNU80286.1"/>
    </source>
</evidence>
<reference evidence="1 2" key="1">
    <citation type="submission" date="2020-05" db="EMBL/GenBank/DDBJ databases">
        <title>Gimesia benthica sp. nov., a novel planctomycete isolated from a deep-sea water sample of the Northwest Indian Ocean.</title>
        <authorList>
            <person name="Wang J."/>
            <person name="Ruan C."/>
            <person name="Song L."/>
            <person name="Zhu Y."/>
            <person name="Li A."/>
            <person name="Zheng X."/>
            <person name="Wang L."/>
            <person name="Lu Z."/>
            <person name="Huang Y."/>
            <person name="Du W."/>
            <person name="Zhou Y."/>
            <person name="Huang L."/>
            <person name="Dai X."/>
        </authorList>
    </citation>
    <scope>NUCLEOTIDE SEQUENCE [LARGE SCALE GENOMIC DNA]</scope>
    <source>
        <strain evidence="1 2">YYQ-30</strain>
    </source>
</reference>
<evidence type="ECO:0000313" key="2">
    <source>
        <dbReference type="Proteomes" id="UP000572377"/>
    </source>
</evidence>
<dbReference type="RefSeq" id="WP_171323915.1">
    <property type="nucleotide sequence ID" value="NZ_JABFBC010000001.1"/>
</dbReference>
<dbReference type="EMBL" id="JABFBC010000001">
    <property type="protein sequence ID" value="NNU80286.1"/>
    <property type="molecule type" value="Genomic_DNA"/>
</dbReference>
<accession>A0A849L1W0</accession>
<comment type="caution">
    <text evidence="1">The sequence shown here is derived from an EMBL/GenBank/DDBJ whole genome shotgun (WGS) entry which is preliminary data.</text>
</comment>
<proteinExistence type="predicted"/>
<organism evidence="1 2">
    <name type="scientific">Halovulum dunhuangense</name>
    <dbReference type="NCBI Taxonomy" id="1505036"/>
    <lineage>
        <taxon>Bacteria</taxon>
        <taxon>Pseudomonadati</taxon>
        <taxon>Pseudomonadota</taxon>
        <taxon>Alphaproteobacteria</taxon>
        <taxon>Rhodobacterales</taxon>
        <taxon>Paracoccaceae</taxon>
        <taxon>Halovulum</taxon>
    </lineage>
</organism>
<gene>
    <name evidence="1" type="ORF">HMH01_07515</name>
</gene>